<dbReference type="Proteomes" id="UP000085678">
    <property type="component" value="Unplaced"/>
</dbReference>
<protein>
    <submittedName>
        <fullName evidence="7">Deoxyribonuclease-1-like</fullName>
    </submittedName>
</protein>
<organism evidence="6 7">
    <name type="scientific">Lingula anatina</name>
    <name type="common">Brachiopod</name>
    <name type="synonym">Lingula unguis</name>
    <dbReference type="NCBI Taxonomy" id="7574"/>
    <lineage>
        <taxon>Eukaryota</taxon>
        <taxon>Metazoa</taxon>
        <taxon>Spiralia</taxon>
        <taxon>Lophotrochozoa</taxon>
        <taxon>Brachiopoda</taxon>
        <taxon>Linguliformea</taxon>
        <taxon>Lingulata</taxon>
        <taxon>Lingulida</taxon>
        <taxon>Linguloidea</taxon>
        <taxon>Lingulidae</taxon>
        <taxon>Lingula</taxon>
    </lineage>
</organism>
<dbReference type="GO" id="GO:0005634">
    <property type="term" value="C:nucleus"/>
    <property type="evidence" value="ECO:0007669"/>
    <property type="project" value="TreeGrafter"/>
</dbReference>
<feature type="domain" description="Endonuclease/exonuclease/phosphatase" evidence="5">
    <location>
        <begin position="39"/>
        <end position="86"/>
    </location>
</feature>
<dbReference type="PANTHER" id="PTHR11371:SF31">
    <property type="entry name" value="EXTRACELLULAR NUCLEASE"/>
    <property type="match status" value="1"/>
</dbReference>
<dbReference type="OrthoDB" id="10061407at2759"/>
<keyword evidence="4" id="KW-0732">Signal</keyword>
<dbReference type="InterPro" id="IPR036691">
    <property type="entry name" value="Endo/exonu/phosph_ase_sf"/>
</dbReference>
<keyword evidence="2" id="KW-0540">Nuclease</keyword>
<name>A0A1S3I3C6_LINAN</name>
<dbReference type="GO" id="GO:0003677">
    <property type="term" value="F:DNA binding"/>
    <property type="evidence" value="ECO:0007669"/>
    <property type="project" value="TreeGrafter"/>
</dbReference>
<evidence type="ECO:0000313" key="7">
    <source>
        <dbReference type="RefSeq" id="XP_013392738.1"/>
    </source>
</evidence>
<feature type="chain" id="PRO_5010291715" evidence="4">
    <location>
        <begin position="20"/>
        <end position="90"/>
    </location>
</feature>
<dbReference type="Gene3D" id="3.60.10.10">
    <property type="entry name" value="Endonuclease/exonuclease/phosphatase"/>
    <property type="match status" value="1"/>
</dbReference>
<dbReference type="KEGG" id="lak:106160633"/>
<accession>A0A1S3I3C6</accession>
<dbReference type="STRING" id="7574.A0A1S3I3C6"/>
<evidence type="ECO:0000259" key="5">
    <source>
        <dbReference type="Pfam" id="PF03372"/>
    </source>
</evidence>
<dbReference type="SUPFAM" id="SSF56219">
    <property type="entry name" value="DNase I-like"/>
    <property type="match status" value="1"/>
</dbReference>
<evidence type="ECO:0000313" key="6">
    <source>
        <dbReference type="Proteomes" id="UP000085678"/>
    </source>
</evidence>
<dbReference type="InterPro" id="IPR016202">
    <property type="entry name" value="DNase_I"/>
</dbReference>
<dbReference type="RefSeq" id="XP_013392738.1">
    <property type="nucleotide sequence ID" value="XM_013537284.1"/>
</dbReference>
<feature type="non-terminal residue" evidence="7">
    <location>
        <position position="90"/>
    </location>
</feature>
<comment type="similarity">
    <text evidence="1">Belongs to the DNase I family.</text>
</comment>
<dbReference type="PRINTS" id="PR00130">
    <property type="entry name" value="DNASEI"/>
</dbReference>
<reference evidence="7" key="1">
    <citation type="submission" date="2025-08" db="UniProtKB">
        <authorList>
            <consortium name="RefSeq"/>
        </authorList>
    </citation>
    <scope>IDENTIFICATION</scope>
    <source>
        <tissue evidence="7">Gonads</tissue>
    </source>
</reference>
<gene>
    <name evidence="7" type="primary">LOC106160633</name>
</gene>
<dbReference type="AlphaFoldDB" id="A0A1S3I3C6"/>
<sequence>MKQGVVSGIIFAALAIALGSTTDVFPAPELAAPPLKIGAFNVRVFGPTKASIPAVMNTIAKVVARYDIILIQEVRDSSETVVDKLLLEVN</sequence>
<keyword evidence="3" id="KW-0378">Hydrolase</keyword>
<keyword evidence="6" id="KW-1185">Reference proteome</keyword>
<dbReference type="InParanoid" id="A0A1S3I3C6"/>
<evidence type="ECO:0000256" key="3">
    <source>
        <dbReference type="ARBA" id="ARBA00022801"/>
    </source>
</evidence>
<dbReference type="GO" id="GO:0006308">
    <property type="term" value="P:DNA catabolic process"/>
    <property type="evidence" value="ECO:0007669"/>
    <property type="project" value="InterPro"/>
</dbReference>
<dbReference type="GO" id="GO:0004530">
    <property type="term" value="F:deoxyribonuclease I activity"/>
    <property type="evidence" value="ECO:0007669"/>
    <property type="project" value="TreeGrafter"/>
</dbReference>
<evidence type="ECO:0000256" key="4">
    <source>
        <dbReference type="SAM" id="SignalP"/>
    </source>
</evidence>
<dbReference type="InterPro" id="IPR005135">
    <property type="entry name" value="Endo/exonuclease/phosphatase"/>
</dbReference>
<dbReference type="GeneID" id="106160633"/>
<dbReference type="PANTHER" id="PTHR11371">
    <property type="entry name" value="DEOXYRIBONUCLEASE"/>
    <property type="match status" value="1"/>
</dbReference>
<proteinExistence type="inferred from homology"/>
<evidence type="ECO:0000256" key="1">
    <source>
        <dbReference type="ARBA" id="ARBA00007359"/>
    </source>
</evidence>
<evidence type="ECO:0000256" key="2">
    <source>
        <dbReference type="ARBA" id="ARBA00022722"/>
    </source>
</evidence>
<dbReference type="Pfam" id="PF03372">
    <property type="entry name" value="Exo_endo_phos"/>
    <property type="match status" value="1"/>
</dbReference>
<feature type="signal peptide" evidence="4">
    <location>
        <begin position="1"/>
        <end position="19"/>
    </location>
</feature>